<evidence type="ECO:0000259" key="2">
    <source>
        <dbReference type="Pfam" id="PF13966"/>
    </source>
</evidence>
<dbReference type="InterPro" id="IPR044730">
    <property type="entry name" value="RNase_H-like_dom_plant"/>
</dbReference>
<dbReference type="CDD" id="cd06222">
    <property type="entry name" value="RNase_H_like"/>
    <property type="match status" value="1"/>
</dbReference>
<dbReference type="InterPro" id="IPR036397">
    <property type="entry name" value="RNaseH_sf"/>
</dbReference>
<keyword evidence="3" id="KW-1185">Reference proteome</keyword>
<proteinExistence type="predicted"/>
<dbReference type="PANTHER" id="PTHR34146:SF3">
    <property type="entry name" value="POLYNUCLEOTIDYL TRANSFERASE, RIBONUCLEASE H-LIKE SUPERFAMILY PROTEIN"/>
    <property type="match status" value="1"/>
</dbReference>
<evidence type="ECO:0000313" key="3">
    <source>
        <dbReference type="Proteomes" id="UP000694864"/>
    </source>
</evidence>
<evidence type="ECO:0000313" key="4">
    <source>
        <dbReference type="RefSeq" id="XP_010481142.1"/>
    </source>
</evidence>
<sequence length="386" mass="44210">MVNHLINPYTKEWHMPILEEFMDPVDIPIVLSMEISKSFKPDKLIWHYTKSGKYSVKSGYRLARELIKEVEIGPTFTALMAQVWKLQVPPKIQHFFWQIASDTLPVLERLAYRGVRCDPLCMRCGLAMETINHAFFECSRSRQIWDLSLVDLCTNGFPFASIYSNLDFLFWRASSQSAVPDIGFHLPWIVWSIWKDMNKKVYQGFEAEPGEVLTQAVTDKLFWEEARVSVPTFPDPFTLEDQTPVPRCQIDGSWKTSDPLEGLGWWFCNSEDVTLFLGARSQRRGPSPLHSELQALIWAMSSLLASGVDCQVFETDYAELLAMVQSPDDWPAFSTLLDEFSILRSSFPAFTLSRIPRSSNVRADCLARSSRSLFSVFSFVNTFPPV</sequence>
<dbReference type="InterPro" id="IPR012337">
    <property type="entry name" value="RNaseH-like_sf"/>
</dbReference>
<evidence type="ECO:0000259" key="1">
    <source>
        <dbReference type="Pfam" id="PF13456"/>
    </source>
</evidence>
<reference evidence="4" key="2">
    <citation type="submission" date="2025-08" db="UniProtKB">
        <authorList>
            <consortium name="RefSeq"/>
        </authorList>
    </citation>
    <scope>IDENTIFICATION</scope>
    <source>
        <tissue evidence="4">Leaf</tissue>
    </source>
</reference>
<dbReference type="SUPFAM" id="SSF53098">
    <property type="entry name" value="Ribonuclease H-like"/>
    <property type="match status" value="1"/>
</dbReference>
<dbReference type="Pfam" id="PF13456">
    <property type="entry name" value="RVT_3"/>
    <property type="match status" value="1"/>
</dbReference>
<dbReference type="Pfam" id="PF13966">
    <property type="entry name" value="zf-RVT"/>
    <property type="match status" value="1"/>
</dbReference>
<dbReference type="InterPro" id="IPR002156">
    <property type="entry name" value="RNaseH_domain"/>
</dbReference>
<feature type="domain" description="Reverse transcriptase zinc-binding" evidence="2">
    <location>
        <begin position="54"/>
        <end position="145"/>
    </location>
</feature>
<feature type="domain" description="RNase H type-1" evidence="1">
    <location>
        <begin position="250"/>
        <end position="369"/>
    </location>
</feature>
<dbReference type="PANTHER" id="PTHR34146">
    <property type="entry name" value="POLYNUCLEOTIDYL TRANSFERASE, RIBONUCLEASE H-LIKE SUPERFAMILY PROTEIN-RELATED"/>
    <property type="match status" value="1"/>
</dbReference>
<dbReference type="RefSeq" id="XP_010481142.1">
    <property type="nucleotide sequence ID" value="XM_010482840.1"/>
</dbReference>
<protein>
    <submittedName>
        <fullName evidence="4">Uncharacterized protein LOC104759979</fullName>
    </submittedName>
</protein>
<accession>A0ABM0X5Q9</accession>
<dbReference type="GeneID" id="104759979"/>
<organism evidence="3 4">
    <name type="scientific">Camelina sativa</name>
    <name type="common">False flax</name>
    <name type="synonym">Myagrum sativum</name>
    <dbReference type="NCBI Taxonomy" id="90675"/>
    <lineage>
        <taxon>Eukaryota</taxon>
        <taxon>Viridiplantae</taxon>
        <taxon>Streptophyta</taxon>
        <taxon>Embryophyta</taxon>
        <taxon>Tracheophyta</taxon>
        <taxon>Spermatophyta</taxon>
        <taxon>Magnoliopsida</taxon>
        <taxon>eudicotyledons</taxon>
        <taxon>Gunneridae</taxon>
        <taxon>Pentapetalae</taxon>
        <taxon>rosids</taxon>
        <taxon>malvids</taxon>
        <taxon>Brassicales</taxon>
        <taxon>Brassicaceae</taxon>
        <taxon>Camelineae</taxon>
        <taxon>Camelina</taxon>
    </lineage>
</organism>
<gene>
    <name evidence="4" type="primary">LOC104759979</name>
</gene>
<reference evidence="3" key="1">
    <citation type="journal article" date="2014" name="Nat. Commun.">
        <title>The emerging biofuel crop Camelina sativa retains a highly undifferentiated hexaploid genome structure.</title>
        <authorList>
            <person name="Kagale S."/>
            <person name="Koh C."/>
            <person name="Nixon J."/>
            <person name="Bollina V."/>
            <person name="Clarke W.E."/>
            <person name="Tuteja R."/>
            <person name="Spillane C."/>
            <person name="Robinson S.J."/>
            <person name="Links M.G."/>
            <person name="Clarke C."/>
            <person name="Higgins E.E."/>
            <person name="Huebert T."/>
            <person name="Sharpe A.G."/>
            <person name="Parkin I.A."/>
        </authorList>
    </citation>
    <scope>NUCLEOTIDE SEQUENCE [LARGE SCALE GENOMIC DNA]</scope>
    <source>
        <strain evidence="3">cv. DH55</strain>
    </source>
</reference>
<dbReference type="Gene3D" id="3.30.420.10">
    <property type="entry name" value="Ribonuclease H-like superfamily/Ribonuclease H"/>
    <property type="match status" value="1"/>
</dbReference>
<dbReference type="Proteomes" id="UP000694864">
    <property type="component" value="Chromosome 17"/>
</dbReference>
<dbReference type="InterPro" id="IPR026960">
    <property type="entry name" value="RVT-Znf"/>
</dbReference>
<name>A0ABM0X5Q9_CAMSA</name>